<dbReference type="EMBL" id="JAUSWG010000006">
    <property type="protein sequence ID" value="MDQ0556473.1"/>
    <property type="molecule type" value="Genomic_DNA"/>
</dbReference>
<evidence type="ECO:0000313" key="3">
    <source>
        <dbReference type="EMBL" id="MDQ0556473.1"/>
    </source>
</evidence>
<dbReference type="GO" id="GO:0016784">
    <property type="term" value="F:3-mercaptopyruvate sulfurtransferase activity"/>
    <property type="evidence" value="ECO:0007669"/>
    <property type="project" value="UniProtKB-EC"/>
</dbReference>
<dbReference type="SUPFAM" id="SSF52821">
    <property type="entry name" value="Rhodanese/Cell cycle control phosphatase"/>
    <property type="match status" value="1"/>
</dbReference>
<dbReference type="PROSITE" id="PS51257">
    <property type="entry name" value="PROKAR_LIPOPROTEIN"/>
    <property type="match status" value="1"/>
</dbReference>
<dbReference type="CDD" id="cd00158">
    <property type="entry name" value="RHOD"/>
    <property type="match status" value="1"/>
</dbReference>
<evidence type="ECO:0000313" key="4">
    <source>
        <dbReference type="Proteomes" id="UP001232584"/>
    </source>
</evidence>
<feature type="signal peptide" evidence="1">
    <location>
        <begin position="1"/>
        <end position="20"/>
    </location>
</feature>
<dbReference type="InterPro" id="IPR036873">
    <property type="entry name" value="Rhodanese-like_dom_sf"/>
</dbReference>
<reference evidence="3 4" key="1">
    <citation type="submission" date="2023-07" db="EMBL/GenBank/DDBJ databases">
        <title>Genomic Encyclopedia of Type Strains, Phase IV (KMG-IV): sequencing the most valuable type-strain genomes for metagenomic binning, comparative biology and taxonomic classification.</title>
        <authorList>
            <person name="Goeker M."/>
        </authorList>
    </citation>
    <scope>NUCLEOTIDE SEQUENCE [LARGE SCALE GENOMIC DNA]</scope>
    <source>
        <strain evidence="3 4">DSM 15049</strain>
    </source>
</reference>
<proteinExistence type="predicted"/>
<organism evidence="3 4">
    <name type="scientific">Paraclostridium ghonii</name>
    <dbReference type="NCBI Taxonomy" id="29358"/>
    <lineage>
        <taxon>Bacteria</taxon>
        <taxon>Bacillati</taxon>
        <taxon>Bacillota</taxon>
        <taxon>Clostridia</taxon>
        <taxon>Peptostreptococcales</taxon>
        <taxon>Peptostreptococcaceae</taxon>
        <taxon>Paraclostridium</taxon>
    </lineage>
</organism>
<dbReference type="Gene3D" id="3.40.250.10">
    <property type="entry name" value="Rhodanese-like domain"/>
    <property type="match status" value="1"/>
</dbReference>
<evidence type="ECO:0000259" key="2">
    <source>
        <dbReference type="PROSITE" id="PS50206"/>
    </source>
</evidence>
<name>A0ABU0MZZ2_9FIRM</name>
<comment type="caution">
    <text evidence="3">The sequence shown here is derived from an EMBL/GenBank/DDBJ whole genome shotgun (WGS) entry which is preliminary data.</text>
</comment>
<dbReference type="Proteomes" id="UP001232584">
    <property type="component" value="Unassembled WGS sequence"/>
</dbReference>
<keyword evidence="1" id="KW-0732">Signal</keyword>
<dbReference type="EC" id="2.8.1.2" evidence="3"/>
<accession>A0ABU0MZZ2</accession>
<dbReference type="EC" id="2.8.1.1" evidence="3"/>
<dbReference type="GO" id="GO:0004792">
    <property type="term" value="F:thiosulfate-cyanide sulfurtransferase activity"/>
    <property type="evidence" value="ECO:0007669"/>
    <property type="project" value="UniProtKB-EC"/>
</dbReference>
<dbReference type="PROSITE" id="PS50206">
    <property type="entry name" value="RHODANESE_3"/>
    <property type="match status" value="1"/>
</dbReference>
<dbReference type="InterPro" id="IPR001763">
    <property type="entry name" value="Rhodanese-like_dom"/>
</dbReference>
<feature type="domain" description="Rhodanese" evidence="2">
    <location>
        <begin position="49"/>
        <end position="147"/>
    </location>
</feature>
<keyword evidence="4" id="KW-1185">Reference proteome</keyword>
<dbReference type="SMART" id="SM00450">
    <property type="entry name" value="RHOD"/>
    <property type="match status" value="1"/>
</dbReference>
<sequence length="149" mass="16789">MKKILLLCSLAFMITLSLVGCSSKEKESSKEEKQYNYYTADELKEAIEGKKDITLVDIQVKEEHDKHHIKGTIPTYAYPAEKSDETAKLDKVLPKLEENKNPIIVVCPGGGGGAKRTIDYLESKGIKSNRLFILENGQKGWPYDELLEK</sequence>
<evidence type="ECO:0000256" key="1">
    <source>
        <dbReference type="SAM" id="SignalP"/>
    </source>
</evidence>
<dbReference type="RefSeq" id="WP_307505735.1">
    <property type="nucleotide sequence ID" value="NZ_BAAACE010000027.1"/>
</dbReference>
<gene>
    <name evidence="3" type="ORF">QOZ92_001587</name>
</gene>
<protein>
    <submittedName>
        <fullName evidence="3">Thiosulfate/3-mercaptopyruvate sulfurtransferase</fullName>
        <ecNumber evidence="3">2.8.1.1</ecNumber>
        <ecNumber evidence="3">2.8.1.2</ecNumber>
    </submittedName>
</protein>
<feature type="chain" id="PRO_5045687321" evidence="1">
    <location>
        <begin position="21"/>
        <end position="149"/>
    </location>
</feature>
<dbReference type="Pfam" id="PF00581">
    <property type="entry name" value="Rhodanese"/>
    <property type="match status" value="1"/>
</dbReference>
<keyword evidence="3" id="KW-0808">Transferase</keyword>